<dbReference type="Proteomes" id="UP000182827">
    <property type="component" value="Unassembled WGS sequence"/>
</dbReference>
<organism evidence="1 2">
    <name type="scientific">Acinetobacter bohemicus</name>
    <dbReference type="NCBI Taxonomy" id="1435036"/>
    <lineage>
        <taxon>Bacteria</taxon>
        <taxon>Pseudomonadati</taxon>
        <taxon>Pseudomonadota</taxon>
        <taxon>Gammaproteobacteria</taxon>
        <taxon>Moraxellales</taxon>
        <taxon>Moraxellaceae</taxon>
        <taxon>Acinetobacter</taxon>
    </lineage>
</organism>
<keyword evidence="2" id="KW-1185">Reference proteome</keyword>
<evidence type="ECO:0000313" key="1">
    <source>
        <dbReference type="EMBL" id="SFT17672.1"/>
    </source>
</evidence>
<evidence type="ECO:0000313" key="2">
    <source>
        <dbReference type="Proteomes" id="UP000182827"/>
    </source>
</evidence>
<protein>
    <submittedName>
        <fullName evidence="1">Uncharacterized protein</fullName>
    </submittedName>
</protein>
<dbReference type="AlphaFoldDB" id="A0A1I6VVE8"/>
<sequence length="80" mass="9021">MKALIVISGENISDEKMSYLADEDALASIQRIAPNSFLFDLTKSAHVLAALQGYVDKITNTYHIFYFKDEVDVFKLPAKH</sequence>
<reference evidence="2" key="1">
    <citation type="submission" date="2016-10" db="EMBL/GenBank/DDBJ databases">
        <authorList>
            <person name="Varghese N."/>
            <person name="Submissions S."/>
        </authorList>
    </citation>
    <scope>NUCLEOTIDE SEQUENCE [LARGE SCALE GENOMIC DNA]</scope>
    <source>
        <strain evidence="2">ANC 5076</strain>
    </source>
</reference>
<gene>
    <name evidence="1" type="ORF">SAMN05444586_103339</name>
</gene>
<proteinExistence type="predicted"/>
<name>A0A1I6VVE8_9GAMM</name>
<accession>A0A1I6VVE8</accession>
<dbReference type="RefSeq" id="WP_074947480.1">
    <property type="nucleotide sequence ID" value="NZ_FOZU01000033.1"/>
</dbReference>
<dbReference type="EMBL" id="FOZU01000033">
    <property type="protein sequence ID" value="SFT17672.1"/>
    <property type="molecule type" value="Genomic_DNA"/>
</dbReference>